<dbReference type="GO" id="GO:0003743">
    <property type="term" value="F:translation initiation factor activity"/>
    <property type="evidence" value="ECO:0007669"/>
    <property type="project" value="UniProtKB-KW"/>
</dbReference>
<keyword evidence="20" id="KW-0648">Protein biosynthesis</keyword>
<evidence type="ECO:0000256" key="19">
    <source>
        <dbReference type="ARBA" id="ARBA00022840"/>
    </source>
</evidence>
<dbReference type="GO" id="GO:0061630">
    <property type="term" value="F:ubiquitin protein ligase activity"/>
    <property type="evidence" value="ECO:0007669"/>
    <property type="project" value="UniProtKB-EC"/>
</dbReference>
<evidence type="ECO:0000256" key="24">
    <source>
        <dbReference type="ARBA" id="ARBA00031190"/>
    </source>
</evidence>
<keyword evidence="10" id="KW-0808">Transferase</keyword>
<dbReference type="InterPro" id="IPR003959">
    <property type="entry name" value="ATPase_AAA_core"/>
</dbReference>
<keyword evidence="17" id="KW-0999">Mitochondrion inner membrane</keyword>
<accession>A0A9P8SX97</accession>
<dbReference type="FunFam" id="1.50.40.10:FF:000029">
    <property type="entry name" value="Solute carrier family 25 member 28"/>
    <property type="match status" value="1"/>
</dbReference>
<feature type="compositionally biased region" description="Basic and acidic residues" evidence="30">
    <location>
        <begin position="1953"/>
        <end position="1985"/>
    </location>
</feature>
<feature type="repeat" description="Solcar" evidence="29">
    <location>
        <begin position="1348"/>
        <end position="1436"/>
    </location>
</feature>
<comment type="subcellular location">
    <subcellularLocation>
        <location evidence="3">Cytoplasm</location>
        <location evidence="3">Cytosol</location>
    </subcellularLocation>
    <subcellularLocation>
        <location evidence="2">Membrane</location>
        <topology evidence="2">Multi-pass membrane protein</topology>
    </subcellularLocation>
</comment>
<keyword evidence="16" id="KW-0833">Ubl conjugation pathway</keyword>
<dbReference type="Pfam" id="PF19422">
    <property type="entry name" value="Ariadne"/>
    <property type="match status" value="1"/>
</dbReference>
<keyword evidence="21" id="KW-1133">Transmembrane helix</keyword>
<feature type="region of interest" description="Disordered" evidence="30">
    <location>
        <begin position="500"/>
        <end position="523"/>
    </location>
</feature>
<dbReference type="FunFam" id="2.160.10.10:FF:000053">
    <property type="entry name" value="Probable translation initiation factor eIF-2B subunit epsilon"/>
    <property type="match status" value="1"/>
</dbReference>
<dbReference type="SMART" id="SM00647">
    <property type="entry name" value="IBR"/>
    <property type="match status" value="2"/>
</dbReference>
<dbReference type="CDD" id="cd11558">
    <property type="entry name" value="W2_eIF2B_epsilon"/>
    <property type="match status" value="1"/>
</dbReference>
<dbReference type="SMART" id="SM00382">
    <property type="entry name" value="AAA"/>
    <property type="match status" value="1"/>
</dbReference>
<dbReference type="InterPro" id="IPR003960">
    <property type="entry name" value="ATPase_AAA_CS"/>
</dbReference>
<comment type="similarity">
    <text evidence="4">Belongs to the AAA ATPase family.</text>
</comment>
<evidence type="ECO:0000256" key="18">
    <source>
        <dbReference type="ARBA" id="ARBA00022833"/>
    </source>
</evidence>
<dbReference type="GO" id="GO:0016887">
    <property type="term" value="F:ATP hydrolysis activity"/>
    <property type="evidence" value="ECO:0007669"/>
    <property type="project" value="InterPro"/>
</dbReference>
<feature type="compositionally biased region" description="Polar residues" evidence="30">
    <location>
        <begin position="2137"/>
        <end position="2148"/>
    </location>
</feature>
<dbReference type="SUPFAM" id="SSF53448">
    <property type="entry name" value="Nucleotide-diphospho-sugar transferases"/>
    <property type="match status" value="1"/>
</dbReference>
<dbReference type="SUPFAM" id="SSF51161">
    <property type="entry name" value="Trimeric LpxA-like enzymes"/>
    <property type="match status" value="1"/>
</dbReference>
<proteinExistence type="inferred from homology"/>
<keyword evidence="9" id="KW-0396">Initiation factor</keyword>
<feature type="domain" description="RING-type" evidence="33">
    <location>
        <begin position="962"/>
        <end position="1176"/>
    </location>
</feature>
<dbReference type="CDD" id="cd20356">
    <property type="entry name" value="Rcat_RBR_HHARI-like"/>
    <property type="match status" value="1"/>
</dbReference>
<dbReference type="Pfam" id="PF00483">
    <property type="entry name" value="NTP_transferase"/>
    <property type="match status" value="1"/>
</dbReference>
<dbReference type="CDD" id="cd19509">
    <property type="entry name" value="RecA-like_VPS4-like"/>
    <property type="match status" value="1"/>
</dbReference>
<dbReference type="InterPro" id="IPR048962">
    <property type="entry name" value="ARIH1-like_UBL"/>
</dbReference>
<dbReference type="Gene3D" id="1.25.40.180">
    <property type="match status" value="1"/>
</dbReference>
<comment type="catalytic activity">
    <reaction evidence="1">
        <text>[E2 ubiquitin-conjugating enzyme]-S-ubiquitinyl-L-cysteine + [acceptor protein]-L-lysine = [E2 ubiquitin-conjugating enzyme]-L-cysteine + [acceptor protein]-N(6)-ubiquitinyl-L-lysine.</text>
        <dbReference type="EC" id="2.3.2.31"/>
    </reaction>
</comment>
<evidence type="ECO:0000256" key="11">
    <source>
        <dbReference type="ARBA" id="ARBA00022692"/>
    </source>
</evidence>
<evidence type="ECO:0000256" key="17">
    <source>
        <dbReference type="ARBA" id="ARBA00022792"/>
    </source>
</evidence>
<evidence type="ECO:0000256" key="15">
    <source>
        <dbReference type="ARBA" id="ARBA00022771"/>
    </source>
</evidence>
<dbReference type="FunFam" id="3.90.550.10:FF:000066">
    <property type="entry name" value="Translation initiation factor eIF-2B subunit epsilon"/>
    <property type="match status" value="1"/>
</dbReference>
<keyword evidence="19" id="KW-0067">ATP-binding</keyword>
<evidence type="ECO:0000256" key="14">
    <source>
        <dbReference type="ARBA" id="ARBA00022741"/>
    </source>
</evidence>
<dbReference type="GO" id="GO:0005524">
    <property type="term" value="F:ATP binding"/>
    <property type="evidence" value="ECO:0007669"/>
    <property type="project" value="UniProtKB-KW"/>
</dbReference>
<dbReference type="FunFam" id="1.20.120.1750:FF:000007">
    <property type="entry name" value="RBR-type E3 ubiquitin transferase"/>
    <property type="match status" value="1"/>
</dbReference>
<dbReference type="GO" id="GO:0005085">
    <property type="term" value="F:guanyl-nucleotide exchange factor activity"/>
    <property type="evidence" value="ECO:0007669"/>
    <property type="project" value="EnsemblFungi"/>
</dbReference>
<evidence type="ECO:0000313" key="34">
    <source>
        <dbReference type="EMBL" id="KAH1911807.1"/>
    </source>
</evidence>
<evidence type="ECO:0000256" key="27">
    <source>
        <dbReference type="ARBA" id="ARBA00046432"/>
    </source>
</evidence>
<dbReference type="Pfam" id="PF17862">
    <property type="entry name" value="AAA_lid_3"/>
    <property type="match status" value="1"/>
</dbReference>
<dbReference type="InterPro" id="IPR013083">
    <property type="entry name" value="Znf_RING/FYVE/PHD"/>
</dbReference>
<dbReference type="Pfam" id="PF21235">
    <property type="entry name" value="UBA_ARI1"/>
    <property type="match status" value="1"/>
</dbReference>
<evidence type="ECO:0000256" key="20">
    <source>
        <dbReference type="ARBA" id="ARBA00022917"/>
    </source>
</evidence>
<evidence type="ECO:0000256" key="25">
    <source>
        <dbReference type="ARBA" id="ARBA00044144"/>
    </source>
</evidence>
<dbReference type="InterPro" id="IPR015415">
    <property type="entry name" value="Spast_Vps4_C"/>
</dbReference>
<dbReference type="FunFam" id="3.30.40.10:FF:000019">
    <property type="entry name" value="RBR-type E3 ubiquitin transferase"/>
    <property type="match status" value="1"/>
</dbReference>
<dbReference type="PROSITE" id="PS51363">
    <property type="entry name" value="W2"/>
    <property type="match status" value="1"/>
</dbReference>
<evidence type="ECO:0000256" key="1">
    <source>
        <dbReference type="ARBA" id="ARBA00001798"/>
    </source>
</evidence>
<dbReference type="Pfam" id="PF25084">
    <property type="entry name" value="LbH_EIF2B"/>
    <property type="match status" value="1"/>
</dbReference>
<dbReference type="SMART" id="SM00184">
    <property type="entry name" value="RING"/>
    <property type="match status" value="3"/>
</dbReference>
<evidence type="ECO:0000259" key="31">
    <source>
        <dbReference type="PROSITE" id="PS50089"/>
    </source>
</evidence>
<evidence type="ECO:0000259" key="33">
    <source>
        <dbReference type="PROSITE" id="PS51873"/>
    </source>
</evidence>
<dbReference type="Pfam" id="PF00153">
    <property type="entry name" value="Mito_carr"/>
    <property type="match status" value="3"/>
</dbReference>
<dbReference type="EMBL" id="JAIBSC010000001">
    <property type="protein sequence ID" value="KAH1911807.1"/>
    <property type="molecule type" value="Genomic_DNA"/>
</dbReference>
<reference evidence="34" key="1">
    <citation type="submission" date="2021-08" db="EMBL/GenBank/DDBJ databases">
        <title>Global Aspergillus fumigatus from environmental and clinical sources.</title>
        <authorList>
            <person name="Barber A."/>
            <person name="Sae-Ong T."/>
        </authorList>
    </citation>
    <scope>NUCLEOTIDE SEQUENCE</scope>
    <source>
        <strain evidence="34">NRZ-2016-071</strain>
    </source>
</reference>
<dbReference type="InterPro" id="IPR044066">
    <property type="entry name" value="TRIAD_supradom"/>
</dbReference>
<comment type="caution">
    <text evidence="34">The sequence shown here is derived from an EMBL/GenBank/DDBJ whole genome shotgun (WGS) entry which is preliminary data.</text>
</comment>
<gene>
    <name evidence="34" type="ORF">KXV57_000196</name>
</gene>
<feature type="compositionally biased region" description="Polar residues" evidence="30">
    <location>
        <begin position="2088"/>
        <end position="2107"/>
    </location>
</feature>
<dbReference type="PROSITE" id="PS51873">
    <property type="entry name" value="TRIAD"/>
    <property type="match status" value="1"/>
</dbReference>
<feature type="region of interest" description="Disordered" evidence="30">
    <location>
        <begin position="736"/>
        <end position="834"/>
    </location>
</feature>
<dbReference type="SUPFAM" id="SSF57850">
    <property type="entry name" value="RING/U-box"/>
    <property type="match status" value="3"/>
</dbReference>
<dbReference type="PANTHER" id="PTHR45887">
    <property type="entry name" value="TRANSLATION INITIATION FACTOR EIF-2B SUBUNIT EPSILON"/>
    <property type="match status" value="1"/>
</dbReference>
<feature type="repeat" description="Solcar" evidence="29">
    <location>
        <begin position="1536"/>
        <end position="1627"/>
    </location>
</feature>
<keyword evidence="18" id="KW-0862">Zinc</keyword>
<dbReference type="Gene3D" id="3.40.50.300">
    <property type="entry name" value="P-loop containing nucleotide triphosphate hydrolases"/>
    <property type="match status" value="1"/>
</dbReference>
<dbReference type="PANTHER" id="PTHR45887:SF1">
    <property type="entry name" value="TRANSLATION INITIATION FACTOR EIF-2B SUBUNIT EPSILON"/>
    <property type="match status" value="1"/>
</dbReference>
<dbReference type="CDD" id="cd20346">
    <property type="entry name" value="BRcat_RBR_ANKIB1"/>
    <property type="match status" value="1"/>
</dbReference>
<evidence type="ECO:0000256" key="13">
    <source>
        <dbReference type="ARBA" id="ARBA00022737"/>
    </source>
</evidence>
<dbReference type="Gene3D" id="1.10.8.60">
    <property type="match status" value="1"/>
</dbReference>
<evidence type="ECO:0000256" key="28">
    <source>
        <dbReference type="PROSITE-ProRule" id="PRU00175"/>
    </source>
</evidence>
<dbReference type="Pfam" id="PF00004">
    <property type="entry name" value="AAA"/>
    <property type="match status" value="1"/>
</dbReference>
<evidence type="ECO:0000256" key="7">
    <source>
        <dbReference type="ARBA" id="ARBA00018601"/>
    </source>
</evidence>
<dbReference type="CDD" id="cd05787">
    <property type="entry name" value="LbH_eIF2B_epsilon"/>
    <property type="match status" value="1"/>
</dbReference>
<dbReference type="PROSITE" id="PS00518">
    <property type="entry name" value="ZF_RING_1"/>
    <property type="match status" value="2"/>
</dbReference>
<dbReference type="GO" id="GO:0005829">
    <property type="term" value="C:cytosol"/>
    <property type="evidence" value="ECO:0007669"/>
    <property type="project" value="UniProtKB-SubCell"/>
</dbReference>
<keyword evidence="17" id="KW-0496">Mitochondrion</keyword>
<dbReference type="InterPro" id="IPR001841">
    <property type="entry name" value="Znf_RING"/>
</dbReference>
<feature type="compositionally biased region" description="Basic and acidic residues" evidence="30">
    <location>
        <begin position="1776"/>
        <end position="1785"/>
    </location>
</feature>
<dbReference type="SUPFAM" id="SSF48371">
    <property type="entry name" value="ARM repeat"/>
    <property type="match status" value="1"/>
</dbReference>
<evidence type="ECO:0000256" key="2">
    <source>
        <dbReference type="ARBA" id="ARBA00004141"/>
    </source>
</evidence>
<dbReference type="InterPro" id="IPR003307">
    <property type="entry name" value="W2_domain"/>
</dbReference>
<dbReference type="InterPro" id="IPR016024">
    <property type="entry name" value="ARM-type_fold"/>
</dbReference>
<dbReference type="SUPFAM" id="SSF52540">
    <property type="entry name" value="P-loop containing nucleoside triphosphate hydrolases"/>
    <property type="match status" value="1"/>
</dbReference>
<dbReference type="Pfam" id="PF09336">
    <property type="entry name" value="Vps4_C"/>
    <property type="match status" value="1"/>
</dbReference>
<comment type="similarity">
    <text evidence="5">Belongs to the eIF-2B gamma/epsilon subunits family.</text>
</comment>
<dbReference type="CDD" id="cd16625">
    <property type="entry name" value="RING-HC_RBR_HEL2-like"/>
    <property type="match status" value="1"/>
</dbReference>
<dbReference type="EC" id="2.3.2.31" evidence="6"/>
<dbReference type="Gene3D" id="1.20.120.1750">
    <property type="match status" value="1"/>
</dbReference>
<feature type="compositionally biased region" description="Basic and acidic residues" evidence="30">
    <location>
        <begin position="1901"/>
        <end position="1911"/>
    </location>
</feature>
<evidence type="ECO:0000256" key="8">
    <source>
        <dbReference type="ARBA" id="ARBA00022490"/>
    </source>
</evidence>
<dbReference type="InterPro" id="IPR023395">
    <property type="entry name" value="MCP_dom_sf"/>
</dbReference>
<feature type="repeat" description="Solcar" evidence="29">
    <location>
        <begin position="1445"/>
        <end position="1529"/>
    </location>
</feature>
<keyword evidence="8" id="KW-0963">Cytoplasm</keyword>
<feature type="region of interest" description="Disordered" evidence="30">
    <location>
        <begin position="1776"/>
        <end position="1913"/>
    </location>
</feature>
<feature type="compositionally biased region" description="Polar residues" evidence="30">
    <location>
        <begin position="1943"/>
        <end position="1952"/>
    </location>
</feature>
<dbReference type="Gene3D" id="3.30.40.10">
    <property type="entry name" value="Zinc/RING finger domain, C3HC4 (zinc finger)"/>
    <property type="match status" value="1"/>
</dbReference>
<evidence type="ECO:0000256" key="16">
    <source>
        <dbReference type="ARBA" id="ARBA00022786"/>
    </source>
</evidence>
<feature type="region of interest" description="Disordered" evidence="30">
    <location>
        <begin position="1943"/>
        <end position="2178"/>
    </location>
</feature>
<evidence type="ECO:0000256" key="26">
    <source>
        <dbReference type="ARBA" id="ARBA00044345"/>
    </source>
</evidence>
<keyword evidence="11 29" id="KW-0812">Transmembrane</keyword>
<dbReference type="PROSITE" id="PS50920">
    <property type="entry name" value="SOLCAR"/>
    <property type="match status" value="3"/>
</dbReference>
<feature type="compositionally biased region" description="Polar residues" evidence="30">
    <location>
        <begin position="2017"/>
        <end position="2041"/>
    </location>
</feature>
<keyword evidence="14" id="KW-0547">Nucleotide-binding</keyword>
<dbReference type="GO" id="GO:0006446">
    <property type="term" value="P:regulation of translational initiation"/>
    <property type="evidence" value="ECO:0007669"/>
    <property type="project" value="EnsemblFungi"/>
</dbReference>
<dbReference type="InterPro" id="IPR018108">
    <property type="entry name" value="MCP_transmembrane"/>
</dbReference>
<dbReference type="InterPro" id="IPR003593">
    <property type="entry name" value="AAA+_ATPase"/>
</dbReference>
<dbReference type="GO" id="GO:0005851">
    <property type="term" value="C:eukaryotic translation initiation factor 2B complex"/>
    <property type="evidence" value="ECO:0007669"/>
    <property type="project" value="EnsemblFungi"/>
</dbReference>
<dbReference type="PROSITE" id="PS50089">
    <property type="entry name" value="ZF_RING_2"/>
    <property type="match status" value="1"/>
</dbReference>
<dbReference type="FunFam" id="1.10.8.60:FF:000022">
    <property type="entry name" value="Fidgetin like 1"/>
    <property type="match status" value="1"/>
</dbReference>
<evidence type="ECO:0000313" key="35">
    <source>
        <dbReference type="Proteomes" id="UP000813423"/>
    </source>
</evidence>
<evidence type="ECO:0000256" key="23">
    <source>
        <dbReference type="ARBA" id="ARBA00030179"/>
    </source>
</evidence>
<comment type="subunit">
    <text evidence="27">Component of the translation initiation factor 2B (eIF2B) complex which is a heterodecamer of two sets of five different subunits: alpha, beta, gamma, delta and epsilon. Subunits alpha, beta and delta comprise a regulatory subcomplex and subunits epsilon and gamma comprise a catalytic subcomplex. Within the complex, the hexameric regulatory complex resides at the center, with the two heterodimeric catalytic subcomplexes bound on opposite sides.</text>
</comment>
<feature type="compositionally biased region" description="Polar residues" evidence="30">
    <location>
        <begin position="760"/>
        <end position="785"/>
    </location>
</feature>
<dbReference type="InterPro" id="IPR051956">
    <property type="entry name" value="eIF2B_epsilon"/>
</dbReference>
<keyword evidence="12" id="KW-0479">Metal-binding</keyword>
<evidence type="ECO:0000256" key="30">
    <source>
        <dbReference type="SAM" id="MobiDB-lite"/>
    </source>
</evidence>
<dbReference type="InterPro" id="IPR056764">
    <property type="entry name" value="LbH_EIF2B3/5"/>
</dbReference>
<dbReference type="GO" id="GO:0031369">
    <property type="term" value="F:translation initiation factor binding"/>
    <property type="evidence" value="ECO:0007669"/>
    <property type="project" value="InterPro"/>
</dbReference>
<dbReference type="InterPro" id="IPR002867">
    <property type="entry name" value="IBR_dom"/>
</dbReference>
<feature type="domain" description="RING-type" evidence="31">
    <location>
        <begin position="966"/>
        <end position="1014"/>
    </location>
</feature>
<dbReference type="InterPro" id="IPR027417">
    <property type="entry name" value="P-loop_NTPase"/>
</dbReference>
<evidence type="ECO:0000259" key="32">
    <source>
        <dbReference type="PROSITE" id="PS51363"/>
    </source>
</evidence>
<keyword evidence="15 28" id="KW-0863">Zinc-finger</keyword>
<dbReference type="Gene3D" id="1.50.40.10">
    <property type="entry name" value="Mitochondrial carrier domain"/>
    <property type="match status" value="2"/>
</dbReference>
<dbReference type="Pfam" id="PF01485">
    <property type="entry name" value="IBR"/>
    <property type="match status" value="1"/>
</dbReference>
<dbReference type="InterPro" id="IPR029044">
    <property type="entry name" value="Nucleotide-diphossugar_trans"/>
</dbReference>
<dbReference type="FunFam" id="3.40.50.300:FF:000093">
    <property type="entry name" value="Fidgetin-like 1"/>
    <property type="match status" value="1"/>
</dbReference>
<sequence>MWLAGSEREVTWIQTVQTVLADRPRWKWDEMTPRIGLGTIFVDESLLGGTLRNAPDCNQQALTTFFWQMAPKKGGGSQAKQRGNATEEVEETLQAVVLADTFETKFEPFTLEKPRCLLPLANTPLIEYTFEFLANAGVEEVFLYGGAHSDQLERYINGSKWRSNSSPFKQLTFLKSTSTSVGDVMRDLDGKHLITGDFIVVSGDVISNLPIEGALATHRARRQADKNAIMTMILREAGRNHRTKSTSVSPVFVLDPTKDRCLHYEEIENHSDEPSRLTIDTELISSHAEIDIRQDLIDCNIDICTPDVLSLWSDSFDYQSPRKHFLFGVLKDYELNGKTIHTHIIKDHYAARVRNLKAYDAVSKDIISRWTYPLCPDTNLLPGHTYDLRKGNLYAEQGVTLARSCVVGRQTVIGKGTSIGDKTTVKNTVLGRDCKIGKNVTLDGAYIWDGVVIGDGTTVRQAIIADKVVVGKNCSVKPGALLSYEVRIADGVTVSEGRRITKASREEDGGLPANDLDVVGEGGEGHEYFQEEDEDEDDTVSNASSGLVYNMAQLSLSTESISTLSSEMSHFGGSRSESFGTSYSEDEDADHFVHDAAASVYDSLKDGVTSDVVQLELVSLRMTANASDHQVRRAVVTAFMKRTQQLIEGGKGAGEAIRDLFGTYREVVERCMFDRDSDEKTDQVDFLLLLQQDLVHRPRGETVLLFAAKELYDLELFEEEAYEQWWADERSSASEEMRQIFTTPPLTRKRKAAEAAITDQEPSITATEVSVADSRTATGKTSSNKRPTRRRDKLTDQGPDADSVSVASASITVQNKQKATDLVTPASTSMDSDDDFMTDASSADDFLDTQGSEDESLGEEFGDEFDGGFSQDKDLLGNTKKPYEVDFRVLSPEDIDREQSQQVNEVSQILGLPPESSAILLRFGRWNREKLIESYMDHPEETLEEAGLGTNFDMTPKTEVVPGFMCDICCEDGDDLETYAMRCGHRFCVDCYRHYLAQKIREEGEAARIECPGDGCHMIVDSKSLSLLVADDLKERYQTLLMRTYVDDKENLKWCPAPNCEYAVDCPVKQRDLNRIVPTVQCACKHFFCFGCTLNDHLPSPCKLVKMWLKKCEDDSETANWISANTKECPKCHSTIEKNGGCNHMTCRKCKHEFCWMCMGLWSEHGTSWYNCNRYEEKSGSEARSAQAKSRASLERYLHYYNRYANHEQSAKLDKDLYLKTEKKMTSLQSQSGLSWIEVQFLDTASQALQQCRQTLKWTYAFAYYLARNNLTEIFEDNQKDLELAVESLSEMFEKPVPELANLKVDILDKTAYCNKRRVILLSDTAQKLKQGVWSFNVECYEALPSNYGLGRNMLAGAFAGIMEHAVMYPVDLLKTRMQVLHPTTGGLYTGLTNAVSTIYRIEGWRTLWKGVSSVIVGAGPAHAVYFGTYEVVKEMAGGNVDEGHHPLAAAASGAAATIASDALMNPFDVIKQRMQVHGSVHKSLLQCATSVYRAEGLHAFYVSYPTTLCMTVPFTATQFVAYESISKVMNPSHEYDPFTHCIAGGLAGAFAAGLTTPLDVVKTLLQTRGLAQNEEIRSARGLFNAAAIIKRQFGWRGFLRGARPRIISTMPSTAICWTSYEMAKAYFKRQELTAHRFYLPLPSVHSILHPNSTTPPIPPLDIPTSPPRCQTTLQFRLRTPTVVDRMADAGGPCIFAGVNDALQACRVFAAEDNNEDEALRAWRSALDTISYHNAYRLSSTYTPKNETEKALQDSIRQLELQCRERVDLLEALRESRKEAQEKDSPTTSGISHRFFKGKSASKPPTSNTPGWIGDGTVPPVDYTDLSRPPPIPGRPAPVTQGSSESVIQDSSVASATSLPALRIPSHSSAKNQSRNSSPEKRKTMPTTLRKSDGHKKHSKNRDTLRRKDLRPAASQAAGLAWGNIYRLPSASGNLASDAAATSSRQSISSDSGFRKDSGQFRSHSGDELVSKKNVADDSDGREPRPGWSARRTNSNTIPVPTLTSIHHSPAGEARQPSGSRSRTVAQPSSGPVDNPQSSARPSVRPKPVALRASPQDPQSSNVGPTSSPVRKTRPETTTRISDDPQRKATSGSRVNSASTGKPVSRTQPEDLSPSMRQLEISDSSIRRKPQPAHTVTPPSSDQESTGPKSIDADEELEEEGEDEDGSITSIMNKLPKGIDPNAARQILNDIVVRGDEVHWDDIAGLDAAKKALKEAVVYPFLRPDLFSGLREPARGMLLFGPPGTGKTMLARAVATESKSTFFSVSASTLTSKWHGESEKLVRALFGLAKALAPSIIFVDEIDSLLSSRSSGTENEASRRSKTEFLIQWSDLQRAAAGREPSTKRGRGDPSRVLVLAATNMPWDIDEAARRRFVRRQYIPLPEHHVRDQQLRKLLSHQVHELDDEDIEVLVHVTEGFSGSDITALAKDAAMGPLRNLGEALLHTPMDQIRPIRFHDFEASLKSIRPSVSRDGLREYEEWARKFGERGG</sequence>
<dbReference type="PROSITE" id="PS00674">
    <property type="entry name" value="AAA"/>
    <property type="match status" value="1"/>
</dbReference>
<dbReference type="Proteomes" id="UP000813423">
    <property type="component" value="Unassembled WGS sequence"/>
</dbReference>
<dbReference type="GO" id="GO:0008270">
    <property type="term" value="F:zinc ion binding"/>
    <property type="evidence" value="ECO:0007669"/>
    <property type="project" value="UniProtKB-KW"/>
</dbReference>
<dbReference type="SUPFAM" id="SSF103506">
    <property type="entry name" value="Mitochondrial carrier"/>
    <property type="match status" value="1"/>
</dbReference>
<feature type="domain" description="W2" evidence="32">
    <location>
        <begin position="586"/>
        <end position="763"/>
    </location>
</feature>
<dbReference type="Pfam" id="PF22191">
    <property type="entry name" value="IBR_1"/>
    <property type="match status" value="1"/>
</dbReference>
<evidence type="ECO:0000256" key="29">
    <source>
        <dbReference type="PROSITE-ProRule" id="PRU00282"/>
    </source>
</evidence>
<dbReference type="InterPro" id="IPR005835">
    <property type="entry name" value="NTP_transferase_dom"/>
</dbReference>
<evidence type="ECO:0000256" key="4">
    <source>
        <dbReference type="ARBA" id="ARBA00006914"/>
    </source>
</evidence>
<feature type="compositionally biased region" description="Basic and acidic residues" evidence="30">
    <location>
        <begin position="2073"/>
        <end position="2087"/>
    </location>
</feature>
<feature type="compositionally biased region" description="Low complexity" evidence="30">
    <location>
        <begin position="800"/>
        <end position="810"/>
    </location>
</feature>
<dbReference type="InterPro" id="IPR045840">
    <property type="entry name" value="Ariadne"/>
</dbReference>
<dbReference type="Gene3D" id="3.90.550.10">
    <property type="entry name" value="Spore Coat Polysaccharide Biosynthesis Protein SpsA, Chain A"/>
    <property type="match status" value="1"/>
</dbReference>
<dbReference type="InterPro" id="IPR011004">
    <property type="entry name" value="Trimer_LpxA-like_sf"/>
</dbReference>
<evidence type="ECO:0000256" key="21">
    <source>
        <dbReference type="ARBA" id="ARBA00022989"/>
    </source>
</evidence>
<dbReference type="CDD" id="cd04197">
    <property type="entry name" value="eIF-2B_epsilon_N"/>
    <property type="match status" value="1"/>
</dbReference>
<evidence type="ECO:0000256" key="5">
    <source>
        <dbReference type="ARBA" id="ARBA00007878"/>
    </source>
</evidence>
<dbReference type="GO" id="GO:0016020">
    <property type="term" value="C:membrane"/>
    <property type="evidence" value="ECO:0007669"/>
    <property type="project" value="UniProtKB-SubCell"/>
</dbReference>
<protein>
    <recommendedName>
        <fullName evidence="7">Mannose-1-phosphate guanyltransferase</fullName>
        <ecNumber evidence="6">2.3.2.31</ecNumber>
    </recommendedName>
    <alternativeName>
        <fullName evidence="24">GDP-mannose pyrophosphorylase</fullName>
    </alternativeName>
    <alternativeName>
        <fullName evidence="23">GTP-mannose-1-phosphate guanylyltransferase</fullName>
    </alternativeName>
    <alternativeName>
        <fullName evidence="25">Translation initiation factor eIF2B subunit epsilon</fullName>
    </alternativeName>
    <alternativeName>
        <fullName evidence="26">eIF2B GDP-GTP exchange factor subunit epsilon</fullName>
    </alternativeName>
</protein>
<feature type="compositionally biased region" description="Polar residues" evidence="30">
    <location>
        <begin position="2056"/>
        <end position="2072"/>
    </location>
</feature>
<evidence type="ECO:0000256" key="12">
    <source>
        <dbReference type="ARBA" id="ARBA00022723"/>
    </source>
</evidence>
<dbReference type="InterPro" id="IPR041569">
    <property type="entry name" value="AAA_lid_3"/>
</dbReference>
<dbReference type="InterPro" id="IPR035543">
    <property type="entry name" value="eIF-2B_epsilon_N"/>
</dbReference>
<evidence type="ECO:0000256" key="22">
    <source>
        <dbReference type="ARBA" id="ARBA00023136"/>
    </source>
</evidence>
<evidence type="ECO:0000256" key="10">
    <source>
        <dbReference type="ARBA" id="ARBA00022679"/>
    </source>
</evidence>
<name>A0A9P8SX97_ASPFM</name>
<feature type="compositionally biased region" description="Polar residues" evidence="30">
    <location>
        <begin position="1991"/>
        <end position="2007"/>
    </location>
</feature>
<dbReference type="Pfam" id="PF02020">
    <property type="entry name" value="W2"/>
    <property type="match status" value="1"/>
</dbReference>
<dbReference type="InterPro" id="IPR044123">
    <property type="entry name" value="W2_eIF2B_epsilon"/>
</dbReference>
<evidence type="ECO:0000256" key="6">
    <source>
        <dbReference type="ARBA" id="ARBA00012251"/>
    </source>
</evidence>
<dbReference type="Gene3D" id="2.160.10.10">
    <property type="entry name" value="Hexapeptide repeat proteins"/>
    <property type="match status" value="1"/>
</dbReference>
<dbReference type="InterPro" id="IPR017907">
    <property type="entry name" value="Znf_RING_CS"/>
</dbReference>
<evidence type="ECO:0000256" key="9">
    <source>
        <dbReference type="ARBA" id="ARBA00022540"/>
    </source>
</evidence>
<keyword evidence="13" id="KW-0677">Repeat</keyword>
<evidence type="ECO:0000256" key="3">
    <source>
        <dbReference type="ARBA" id="ARBA00004514"/>
    </source>
</evidence>
<keyword evidence="22 29" id="KW-0472">Membrane</keyword>
<dbReference type="GO" id="GO:0002183">
    <property type="term" value="P:cytoplasmic translational initiation"/>
    <property type="evidence" value="ECO:0007669"/>
    <property type="project" value="EnsemblFungi"/>
</dbReference>
<organism evidence="34 35">
    <name type="scientific">Aspergillus fumigatus</name>
    <name type="common">Neosartorya fumigata</name>
    <dbReference type="NCBI Taxonomy" id="746128"/>
    <lineage>
        <taxon>Eukaryota</taxon>
        <taxon>Fungi</taxon>
        <taxon>Dikarya</taxon>
        <taxon>Ascomycota</taxon>
        <taxon>Pezizomycotina</taxon>
        <taxon>Eurotiomycetes</taxon>
        <taxon>Eurotiomycetidae</taxon>
        <taxon>Eurotiales</taxon>
        <taxon>Aspergillaceae</taxon>
        <taxon>Aspergillus</taxon>
        <taxon>Aspergillus subgen. Fumigati</taxon>
    </lineage>
</organism>
<feature type="compositionally biased region" description="Acidic residues" evidence="30">
    <location>
        <begin position="2153"/>
        <end position="2166"/>
    </location>
</feature>
<feature type="compositionally biased region" description="Polar residues" evidence="30">
    <location>
        <begin position="1840"/>
        <end position="1858"/>
    </location>
</feature>
<feature type="compositionally biased region" description="Polar residues" evidence="30">
    <location>
        <begin position="1866"/>
        <end position="1877"/>
    </location>
</feature>